<comment type="caution">
    <text evidence="1">The sequence shown here is derived from an EMBL/GenBank/DDBJ whole genome shotgun (WGS) entry which is preliminary data.</text>
</comment>
<dbReference type="AlphaFoldDB" id="A0A8J3DLW1"/>
<dbReference type="Gene3D" id="3.90.10.10">
    <property type="entry name" value="Cytochrome C3"/>
    <property type="match status" value="2"/>
</dbReference>
<reference evidence="1" key="2">
    <citation type="submission" date="2020-09" db="EMBL/GenBank/DDBJ databases">
        <authorList>
            <person name="Sun Q."/>
            <person name="Kim S."/>
        </authorList>
    </citation>
    <scope>NUCLEOTIDE SEQUENCE</scope>
    <source>
        <strain evidence="1">KCTC 42249</strain>
    </source>
</reference>
<proteinExistence type="predicted"/>
<gene>
    <name evidence="1" type="ORF">GCM10016234_00320</name>
</gene>
<dbReference type="EMBL" id="BMZQ01000001">
    <property type="protein sequence ID" value="GHD05001.1"/>
    <property type="molecule type" value="Genomic_DNA"/>
</dbReference>
<dbReference type="Proteomes" id="UP000630142">
    <property type="component" value="Unassembled WGS sequence"/>
</dbReference>
<evidence type="ECO:0000313" key="2">
    <source>
        <dbReference type="Proteomes" id="UP000630142"/>
    </source>
</evidence>
<evidence type="ECO:0000313" key="1">
    <source>
        <dbReference type="EMBL" id="GHD05001.1"/>
    </source>
</evidence>
<accession>A0A8J3DLW1</accession>
<reference evidence="1" key="1">
    <citation type="journal article" date="2014" name="Int. J. Syst. Evol. Microbiol.">
        <title>Complete genome sequence of Corynebacterium casei LMG S-19264T (=DSM 44701T), isolated from a smear-ripened cheese.</title>
        <authorList>
            <consortium name="US DOE Joint Genome Institute (JGI-PGF)"/>
            <person name="Walter F."/>
            <person name="Albersmeier A."/>
            <person name="Kalinowski J."/>
            <person name="Ruckert C."/>
        </authorList>
    </citation>
    <scope>NUCLEOTIDE SEQUENCE</scope>
    <source>
        <strain evidence="1">KCTC 42249</strain>
    </source>
</reference>
<dbReference type="SUPFAM" id="SSF48695">
    <property type="entry name" value="Multiheme cytochromes"/>
    <property type="match status" value="1"/>
</dbReference>
<keyword evidence="2" id="KW-1185">Reference proteome</keyword>
<dbReference type="CDD" id="cd08168">
    <property type="entry name" value="Cytochrom_C3"/>
    <property type="match status" value="1"/>
</dbReference>
<name>A0A8J3DLW1_9HYPH</name>
<protein>
    <submittedName>
        <fullName evidence="1">Cytochrome c</fullName>
    </submittedName>
</protein>
<dbReference type="PANTHER" id="PTHR39425">
    <property type="entry name" value="LIPOPROTEIN CYTOCHROME C"/>
    <property type="match status" value="1"/>
</dbReference>
<dbReference type="PANTHER" id="PTHR39425:SF1">
    <property type="entry name" value="CYTOCHROME C7-LIKE DOMAIN-CONTAINING PROTEIN"/>
    <property type="match status" value="1"/>
</dbReference>
<organism evidence="1 2">
    <name type="scientific">Tianweitania populi</name>
    <dbReference type="NCBI Taxonomy" id="1607949"/>
    <lineage>
        <taxon>Bacteria</taxon>
        <taxon>Pseudomonadati</taxon>
        <taxon>Pseudomonadota</taxon>
        <taxon>Alphaproteobacteria</taxon>
        <taxon>Hyphomicrobiales</taxon>
        <taxon>Phyllobacteriaceae</taxon>
        <taxon>Tianweitania</taxon>
    </lineage>
</organism>
<dbReference type="InterPro" id="IPR036280">
    <property type="entry name" value="Multihaem_cyt_sf"/>
</dbReference>
<dbReference type="RefSeq" id="WP_189500725.1">
    <property type="nucleotide sequence ID" value="NZ_BMZQ01000001.1"/>
</dbReference>
<sequence>MAQIFTASADTRLRAFFLIMLLVVLGVAAFAGGLADSTYVTMVGWFRDQPVPFSHQHHVQGLGIDCRYCHTGVETSAQAGLPATHVCMTCHSQVWTGAPLLALVRQSFASGTPLEWNRVAKVPDYVYFNHSIHVTRGVPCVECHGRIDEMPLTARAQPFQMQWCLSCHRDPAPHLRPPEQVTQMDWSDWERDPQAHKDYGALMVQAYGIEPDKLVQCNTCHR</sequence>